<organism evidence="6 7">
    <name type="scientific">Methylomonas koyamae</name>
    <dbReference type="NCBI Taxonomy" id="702114"/>
    <lineage>
        <taxon>Bacteria</taxon>
        <taxon>Pseudomonadati</taxon>
        <taxon>Pseudomonadota</taxon>
        <taxon>Gammaproteobacteria</taxon>
        <taxon>Methylococcales</taxon>
        <taxon>Methylococcaceae</taxon>
        <taxon>Methylomonas</taxon>
    </lineage>
</organism>
<evidence type="ECO:0000313" key="7">
    <source>
        <dbReference type="Proteomes" id="UP000077857"/>
    </source>
</evidence>
<evidence type="ECO:0000256" key="1">
    <source>
        <dbReference type="ARBA" id="ARBA00022898"/>
    </source>
</evidence>
<dbReference type="Gene3D" id="3.90.1150.10">
    <property type="entry name" value="Aspartate Aminotransferase, domain 1"/>
    <property type="match status" value="1"/>
</dbReference>
<dbReference type="PANTHER" id="PTHR30244:SF36">
    <property type="entry name" value="3-OXO-GLUCOSE-6-PHOSPHATE:GLUTAMATE AMINOTRANSFERASE"/>
    <property type="match status" value="1"/>
</dbReference>
<dbReference type="Proteomes" id="UP000077857">
    <property type="component" value="Unassembled WGS sequence"/>
</dbReference>
<protein>
    <submittedName>
        <fullName evidence="6">Pyridoxal-5'-phosphate-dependent protein</fullName>
    </submittedName>
</protein>
<dbReference type="EMBL" id="LUUJ01000103">
    <property type="protein sequence ID" value="OAI13047.1"/>
    <property type="molecule type" value="Genomic_DNA"/>
</dbReference>
<dbReference type="Pfam" id="PF01041">
    <property type="entry name" value="DegT_DnrJ_EryC1"/>
    <property type="match status" value="1"/>
</dbReference>
<dbReference type="GO" id="GO:0008483">
    <property type="term" value="F:transaminase activity"/>
    <property type="evidence" value="ECO:0007669"/>
    <property type="project" value="TreeGrafter"/>
</dbReference>
<dbReference type="CDD" id="cd00616">
    <property type="entry name" value="AHBA_syn"/>
    <property type="match status" value="1"/>
</dbReference>
<dbReference type="AlphaFoldDB" id="A0A177N4U5"/>
<dbReference type="PANTHER" id="PTHR30244">
    <property type="entry name" value="TRANSAMINASE"/>
    <property type="match status" value="1"/>
</dbReference>
<feature type="modified residue" description="N6-(pyridoxal phosphate)lysine" evidence="4">
    <location>
        <position position="185"/>
    </location>
</feature>
<sequence>MILMNDFRAEPAELRSAMLGAVSRVFESGWFVLGREVEAFEKAWAAECGVAFGVGVGNGMDAIEIALRSLGIGPGDEVITTAMTAFATVLAIIRTGATPVLADIDQQTALMSIESARRCITPQTRAIVLVHLYGQIRKMDAWTELCTARGILLVEDCAQAHLASINGKMAGSFGAVGAFSFYPTKNLGAAGDAGMLVSNGETVVRRAATLRNYGQSVRYHHPELGVNSRLDEIQAAILGERLKWLSQFTVRRRKIADAYFKGIDNPLIECPAAPESSQAHVYHLFVVNCAQRDKLQAHLQKHQVQTHIHYPIPIHRQEPCLKMARDPLGLANSECHAATCLSIPCHPQMSDVDVDTVIAALNLFSGD</sequence>
<dbReference type="GO" id="GO:0000271">
    <property type="term" value="P:polysaccharide biosynthetic process"/>
    <property type="evidence" value="ECO:0007669"/>
    <property type="project" value="TreeGrafter"/>
</dbReference>
<dbReference type="RefSeq" id="WP_064041625.1">
    <property type="nucleotide sequence ID" value="NZ_LUUJ01000103.1"/>
</dbReference>
<dbReference type="InterPro" id="IPR000653">
    <property type="entry name" value="DegT/StrS_aminotransferase"/>
</dbReference>
<comment type="caution">
    <text evidence="6">The sequence shown here is derived from an EMBL/GenBank/DDBJ whole genome shotgun (WGS) entry which is preliminary data.</text>
</comment>
<evidence type="ECO:0000256" key="3">
    <source>
        <dbReference type="PIRSR" id="PIRSR000390-1"/>
    </source>
</evidence>
<dbReference type="InterPro" id="IPR015422">
    <property type="entry name" value="PyrdxlP-dep_Trfase_small"/>
</dbReference>
<dbReference type="OrthoDB" id="9804264at2"/>
<evidence type="ECO:0000313" key="6">
    <source>
        <dbReference type="EMBL" id="OAI13047.1"/>
    </source>
</evidence>
<dbReference type="InterPro" id="IPR015421">
    <property type="entry name" value="PyrdxlP-dep_Trfase_major"/>
</dbReference>
<proteinExistence type="inferred from homology"/>
<dbReference type="GO" id="GO:0030170">
    <property type="term" value="F:pyridoxal phosphate binding"/>
    <property type="evidence" value="ECO:0007669"/>
    <property type="project" value="TreeGrafter"/>
</dbReference>
<gene>
    <name evidence="6" type="ORF">A1507_17995</name>
</gene>
<dbReference type="Gene3D" id="3.40.640.10">
    <property type="entry name" value="Type I PLP-dependent aspartate aminotransferase-like (Major domain)"/>
    <property type="match status" value="1"/>
</dbReference>
<name>A0A177N4U5_9GAMM</name>
<reference evidence="6 7" key="1">
    <citation type="submission" date="2016-03" db="EMBL/GenBank/DDBJ databases">
        <authorList>
            <person name="Ploux O."/>
        </authorList>
    </citation>
    <scope>NUCLEOTIDE SEQUENCE [LARGE SCALE GENOMIC DNA]</scope>
    <source>
        <strain evidence="6 7">R-45378</strain>
    </source>
</reference>
<feature type="active site" description="Proton acceptor" evidence="3">
    <location>
        <position position="185"/>
    </location>
</feature>
<dbReference type="InterPro" id="IPR015424">
    <property type="entry name" value="PyrdxlP-dep_Trfase"/>
</dbReference>
<evidence type="ECO:0000256" key="2">
    <source>
        <dbReference type="ARBA" id="ARBA00037999"/>
    </source>
</evidence>
<keyword evidence="1 4" id="KW-0663">Pyridoxal phosphate</keyword>
<accession>A0A177N4U5</accession>
<dbReference type="PIRSF" id="PIRSF000390">
    <property type="entry name" value="PLP_StrS"/>
    <property type="match status" value="1"/>
</dbReference>
<dbReference type="SUPFAM" id="SSF53383">
    <property type="entry name" value="PLP-dependent transferases"/>
    <property type="match status" value="1"/>
</dbReference>
<comment type="similarity">
    <text evidence="2 5">Belongs to the DegT/DnrJ/EryC1 family.</text>
</comment>
<evidence type="ECO:0000256" key="5">
    <source>
        <dbReference type="RuleBase" id="RU004508"/>
    </source>
</evidence>
<evidence type="ECO:0000256" key="4">
    <source>
        <dbReference type="PIRSR" id="PIRSR000390-2"/>
    </source>
</evidence>